<dbReference type="Pfam" id="PF05199">
    <property type="entry name" value="GMC_oxred_C"/>
    <property type="match status" value="1"/>
</dbReference>
<name>A0A366XXH7_9BACI</name>
<keyword evidence="5" id="KW-0560">Oxidoreductase</keyword>
<comment type="caution">
    <text evidence="8">The sequence shown here is derived from an EMBL/GenBank/DDBJ whole genome shotgun (WGS) entry which is preliminary data.</text>
</comment>
<evidence type="ECO:0000256" key="1">
    <source>
        <dbReference type="ARBA" id="ARBA00001974"/>
    </source>
</evidence>
<dbReference type="InterPro" id="IPR036188">
    <property type="entry name" value="FAD/NAD-bd_sf"/>
</dbReference>
<dbReference type="Proteomes" id="UP000253314">
    <property type="component" value="Unassembled WGS sequence"/>
</dbReference>
<evidence type="ECO:0000313" key="9">
    <source>
        <dbReference type="Proteomes" id="UP000253314"/>
    </source>
</evidence>
<evidence type="ECO:0000256" key="4">
    <source>
        <dbReference type="ARBA" id="ARBA00022827"/>
    </source>
</evidence>
<dbReference type="OrthoDB" id="9787779at2"/>
<dbReference type="GO" id="GO:0050660">
    <property type="term" value="F:flavin adenine dinucleotide binding"/>
    <property type="evidence" value="ECO:0007669"/>
    <property type="project" value="InterPro"/>
</dbReference>
<evidence type="ECO:0000256" key="5">
    <source>
        <dbReference type="ARBA" id="ARBA00023002"/>
    </source>
</evidence>
<feature type="domain" description="Glucose-methanol-choline oxidoreductase N-terminal" evidence="6">
    <location>
        <begin position="114"/>
        <end position="289"/>
    </location>
</feature>
<evidence type="ECO:0000256" key="3">
    <source>
        <dbReference type="ARBA" id="ARBA00022630"/>
    </source>
</evidence>
<accession>A0A366XXH7</accession>
<comment type="similarity">
    <text evidence="2">Belongs to the GMC oxidoreductase family.</text>
</comment>
<dbReference type="Gene3D" id="3.50.50.60">
    <property type="entry name" value="FAD/NAD(P)-binding domain"/>
    <property type="match status" value="2"/>
</dbReference>
<proteinExistence type="inferred from homology"/>
<evidence type="ECO:0000256" key="2">
    <source>
        <dbReference type="ARBA" id="ARBA00010790"/>
    </source>
</evidence>
<dbReference type="PANTHER" id="PTHR42784:SF1">
    <property type="entry name" value="PYRANOSE 2-OXIDASE"/>
    <property type="match status" value="1"/>
</dbReference>
<protein>
    <submittedName>
        <fullName evidence="8">GMC family oxidoreductase</fullName>
    </submittedName>
</protein>
<sequence>MRTPLLECEIDPPKDLLSSWIPLTSLEKMAETTYDVLIVGTGAGGSAVLRRLCEKWGGNEKRIGIIESGDLLLPTHARNLPTMNDERFTKYFLGVSEWIGKTLPDFYGARQLFALGGRTLFWGMAALRMDISEIVKWPVSEKEMNYYYSIAEQVMNVTTGYTKGSSIQEILLKRLRENNFPEAADVATPSDLESTKYGEIHSDVFWSSLSMFAYALNHKPFDLAVNARAVEVFVENGKAAGVKVMNPNKKAYFLKAKTIVLAGSTIETPRLLLNSNIPGRAIGHYLTNHSFLLSTGKVSRQEFTETLGTLSLFIPQTKKRPYQIQMGGPGGEGQWYHWYQPYEEKQLLDELLIGISVFGKVESRFENYLTLDPYERDEYGVPKINVNFSYSEKDKAIIQQMTAALEQASLAMKTPLIPKGDQPAICLMPPGTDYHEACTCRMGNDPETSAVNRFGQIHGVPGLYVADNSMLPSIGATNPTLTTVALSIRTADYIINTLK</sequence>
<evidence type="ECO:0000259" key="7">
    <source>
        <dbReference type="Pfam" id="PF05199"/>
    </source>
</evidence>
<keyword evidence="9" id="KW-1185">Reference proteome</keyword>
<dbReference type="Pfam" id="PF00732">
    <property type="entry name" value="GMC_oxred_N"/>
    <property type="match status" value="1"/>
</dbReference>
<dbReference type="GO" id="GO:0016614">
    <property type="term" value="F:oxidoreductase activity, acting on CH-OH group of donors"/>
    <property type="evidence" value="ECO:0007669"/>
    <property type="project" value="InterPro"/>
</dbReference>
<dbReference type="EMBL" id="QOCW01000016">
    <property type="protein sequence ID" value="RBW68844.1"/>
    <property type="molecule type" value="Genomic_DNA"/>
</dbReference>
<dbReference type="InterPro" id="IPR007867">
    <property type="entry name" value="GMC_OxRtase_C"/>
</dbReference>
<evidence type="ECO:0000313" key="8">
    <source>
        <dbReference type="EMBL" id="RBW68844.1"/>
    </source>
</evidence>
<evidence type="ECO:0000259" key="6">
    <source>
        <dbReference type="Pfam" id="PF00732"/>
    </source>
</evidence>
<keyword evidence="4" id="KW-0274">FAD</keyword>
<dbReference type="InterPro" id="IPR000172">
    <property type="entry name" value="GMC_OxRdtase_N"/>
</dbReference>
<dbReference type="SUPFAM" id="SSF51905">
    <property type="entry name" value="FAD/NAD(P)-binding domain"/>
    <property type="match status" value="1"/>
</dbReference>
<gene>
    <name evidence="8" type="ORF">DS031_14850</name>
</gene>
<dbReference type="AlphaFoldDB" id="A0A366XXH7"/>
<keyword evidence="3" id="KW-0285">Flavoprotein</keyword>
<feature type="domain" description="Glucose-methanol-choline oxidoreductase C-terminal" evidence="7">
    <location>
        <begin position="366"/>
        <end position="486"/>
    </location>
</feature>
<dbReference type="SUPFAM" id="SSF54373">
    <property type="entry name" value="FAD-linked reductases, C-terminal domain"/>
    <property type="match status" value="1"/>
</dbReference>
<organism evidence="8 9">
    <name type="scientific">Bacillus taeanensis</name>
    <dbReference type="NCBI Taxonomy" id="273032"/>
    <lineage>
        <taxon>Bacteria</taxon>
        <taxon>Bacillati</taxon>
        <taxon>Bacillota</taxon>
        <taxon>Bacilli</taxon>
        <taxon>Bacillales</taxon>
        <taxon>Bacillaceae</taxon>
        <taxon>Bacillus</taxon>
    </lineage>
</organism>
<comment type="cofactor">
    <cofactor evidence="1">
        <name>FAD</name>
        <dbReference type="ChEBI" id="CHEBI:57692"/>
    </cofactor>
</comment>
<reference evidence="8 9" key="1">
    <citation type="submission" date="2018-07" db="EMBL/GenBank/DDBJ databases">
        <title>Lottiidibacillus patelloidae gen. nov., sp. nov., isolated from the intestinal tract of a marine limpet and the reclassification of B. taeanensis BH030017T, B. algicola KMM 3737T and B. hwajinpoensis SW-72T as genus Lottiidibacillus.</title>
        <authorList>
            <person name="Liu R."/>
            <person name="Huang Z."/>
        </authorList>
    </citation>
    <scope>NUCLEOTIDE SEQUENCE [LARGE SCALE GENOMIC DNA]</scope>
    <source>
        <strain evidence="8 9">BH030017</strain>
    </source>
</reference>
<dbReference type="PANTHER" id="PTHR42784">
    <property type="entry name" value="PYRANOSE 2-OXIDASE"/>
    <property type="match status" value="1"/>
</dbReference>
<dbReference type="InterPro" id="IPR051473">
    <property type="entry name" value="P2Ox-like"/>
</dbReference>